<feature type="transmembrane region" description="Helical" evidence="1">
    <location>
        <begin position="99"/>
        <end position="118"/>
    </location>
</feature>
<feature type="transmembrane region" description="Helical" evidence="1">
    <location>
        <begin position="215"/>
        <end position="236"/>
    </location>
</feature>
<evidence type="ECO:0000259" key="2">
    <source>
        <dbReference type="Pfam" id="PF00892"/>
    </source>
</evidence>
<feature type="transmembrane region" description="Helical" evidence="1">
    <location>
        <begin position="270"/>
        <end position="288"/>
    </location>
</feature>
<feature type="transmembrane region" description="Helical" evidence="1">
    <location>
        <begin position="72"/>
        <end position="93"/>
    </location>
</feature>
<dbReference type="InterPro" id="IPR000620">
    <property type="entry name" value="EamA_dom"/>
</dbReference>
<keyword evidence="1" id="KW-0812">Transmembrane</keyword>
<evidence type="ECO:0000256" key="1">
    <source>
        <dbReference type="SAM" id="Phobius"/>
    </source>
</evidence>
<dbReference type="GO" id="GO:0016020">
    <property type="term" value="C:membrane"/>
    <property type="evidence" value="ECO:0007669"/>
    <property type="project" value="InterPro"/>
</dbReference>
<feature type="domain" description="EamA" evidence="2">
    <location>
        <begin position="18"/>
        <end position="144"/>
    </location>
</feature>
<reference evidence="3 4" key="1">
    <citation type="submission" date="2018-08" db="EMBL/GenBank/DDBJ databases">
        <title>Erythrobacter zhengii sp.nov., a bacterium isolated from deep-sea sediment.</title>
        <authorList>
            <person name="Fang C."/>
            <person name="Wu Y.-H."/>
            <person name="Sun C."/>
            <person name="Wang H."/>
            <person name="Cheng H."/>
            <person name="Meng F.-X."/>
            <person name="Wang C.-S."/>
            <person name="Xu X.-W."/>
        </authorList>
    </citation>
    <scope>NUCLEOTIDE SEQUENCE [LARGE SCALE GENOMIC DNA]</scope>
    <source>
        <strain evidence="3 4">V18</strain>
    </source>
</reference>
<dbReference type="EMBL" id="QXFL01000005">
    <property type="protein sequence ID" value="RIV85053.1"/>
    <property type="molecule type" value="Genomic_DNA"/>
</dbReference>
<dbReference type="Proteomes" id="UP000286576">
    <property type="component" value="Unassembled WGS sequence"/>
</dbReference>
<comment type="caution">
    <text evidence="3">The sequence shown here is derived from an EMBL/GenBank/DDBJ whole genome shotgun (WGS) entry which is preliminary data.</text>
</comment>
<accession>A0A418NQR1</accession>
<feature type="transmembrane region" description="Helical" evidence="1">
    <location>
        <begin position="130"/>
        <end position="148"/>
    </location>
</feature>
<dbReference type="AlphaFoldDB" id="A0A418NQR1"/>
<evidence type="ECO:0000313" key="3">
    <source>
        <dbReference type="EMBL" id="RIV85053.1"/>
    </source>
</evidence>
<keyword evidence="1" id="KW-1133">Transmembrane helix</keyword>
<gene>
    <name evidence="3" type="ORF">D2V07_12190</name>
</gene>
<dbReference type="InterPro" id="IPR037185">
    <property type="entry name" value="EmrE-like"/>
</dbReference>
<feature type="transmembrane region" description="Helical" evidence="1">
    <location>
        <begin position="12"/>
        <end position="31"/>
    </location>
</feature>
<feature type="transmembrane region" description="Helical" evidence="1">
    <location>
        <begin position="43"/>
        <end position="60"/>
    </location>
</feature>
<proteinExistence type="predicted"/>
<feature type="transmembrane region" description="Helical" evidence="1">
    <location>
        <begin position="243"/>
        <end position="264"/>
    </location>
</feature>
<evidence type="ECO:0000313" key="4">
    <source>
        <dbReference type="Proteomes" id="UP000286576"/>
    </source>
</evidence>
<dbReference type="PANTHER" id="PTHR22911:SF76">
    <property type="entry name" value="EAMA DOMAIN-CONTAINING PROTEIN"/>
    <property type="match status" value="1"/>
</dbReference>
<feature type="transmembrane region" description="Helical" evidence="1">
    <location>
        <begin position="154"/>
        <end position="175"/>
    </location>
</feature>
<feature type="domain" description="EamA" evidence="2">
    <location>
        <begin position="157"/>
        <end position="285"/>
    </location>
</feature>
<protein>
    <submittedName>
        <fullName evidence="3">DMT family transporter</fullName>
    </submittedName>
</protein>
<dbReference type="OrthoDB" id="8770617at2"/>
<dbReference type="PANTHER" id="PTHR22911">
    <property type="entry name" value="ACYL-MALONYL CONDENSING ENZYME-RELATED"/>
    <property type="match status" value="1"/>
</dbReference>
<keyword evidence="1" id="KW-0472">Membrane</keyword>
<organism evidence="3 4">
    <name type="scientific">Aurantiacibacter zhengii</name>
    <dbReference type="NCBI Taxonomy" id="2307003"/>
    <lineage>
        <taxon>Bacteria</taxon>
        <taxon>Pseudomonadati</taxon>
        <taxon>Pseudomonadota</taxon>
        <taxon>Alphaproteobacteria</taxon>
        <taxon>Sphingomonadales</taxon>
        <taxon>Erythrobacteraceae</taxon>
        <taxon>Aurantiacibacter</taxon>
    </lineage>
</organism>
<dbReference type="Pfam" id="PF00892">
    <property type="entry name" value="EamA"/>
    <property type="match status" value="2"/>
</dbReference>
<feature type="transmembrane region" description="Helical" evidence="1">
    <location>
        <begin position="182"/>
        <end position="203"/>
    </location>
</feature>
<name>A0A418NQR1_9SPHN</name>
<dbReference type="RefSeq" id="WP_119587282.1">
    <property type="nucleotide sequence ID" value="NZ_CAWODQ010000025.1"/>
</dbReference>
<dbReference type="SUPFAM" id="SSF103481">
    <property type="entry name" value="Multidrug resistance efflux transporter EmrE"/>
    <property type="match status" value="2"/>
</dbReference>
<keyword evidence="4" id="KW-1185">Reference proteome</keyword>
<sequence>MSGGEQPLGARVFALAALLLGNMALACGPWLVRLADTGPVSAGFWRVALALPFLFLIAAVRGERVGGIPRKAVLLVLAGGVFFGLDIASWHVGIGDTRLANAVLFGNSGSVILMVWGFVMLHRLPKGREWQAITAAFAGAAILLGRSLELSATNFVGDLFCLLAGLLYAGYLLLLQDARRSFGSWSLLAVSSSASVAVLFVVAQLSGEPFWPTDWTPVLVLALSSQLVGQGLLVYSLKAFPPLVIGIALLTQPAVAAVIGWLAFDELLVPLDLLGIVLVGSALVLARVTGPKAPPEPRANAA</sequence>